<evidence type="ECO:0000313" key="3">
    <source>
        <dbReference type="Proteomes" id="UP000245783"/>
    </source>
</evidence>
<evidence type="ECO:0000256" key="1">
    <source>
        <dbReference type="SAM" id="MobiDB-lite"/>
    </source>
</evidence>
<dbReference type="GeneID" id="37038229"/>
<dbReference type="InParanoid" id="A0A316VYG6"/>
<gene>
    <name evidence="2" type="ORF">IE81DRAFT_349190</name>
</gene>
<feature type="compositionally biased region" description="Polar residues" evidence="1">
    <location>
        <begin position="31"/>
        <end position="45"/>
    </location>
</feature>
<feature type="region of interest" description="Disordered" evidence="1">
    <location>
        <begin position="778"/>
        <end position="875"/>
    </location>
</feature>
<feature type="compositionally biased region" description="Basic and acidic residues" evidence="1">
    <location>
        <begin position="339"/>
        <end position="352"/>
    </location>
</feature>
<proteinExistence type="predicted"/>
<dbReference type="OrthoDB" id="10369817at2759"/>
<feature type="compositionally biased region" description="Low complexity" evidence="1">
    <location>
        <begin position="825"/>
        <end position="840"/>
    </location>
</feature>
<reference evidence="2 3" key="1">
    <citation type="journal article" date="2018" name="Mol. Biol. Evol.">
        <title>Broad Genomic Sampling Reveals a Smut Pathogenic Ancestry of the Fungal Clade Ustilaginomycotina.</title>
        <authorList>
            <person name="Kijpornyongpan T."/>
            <person name="Mondo S.J."/>
            <person name="Barry K."/>
            <person name="Sandor L."/>
            <person name="Lee J."/>
            <person name="Lipzen A."/>
            <person name="Pangilinan J."/>
            <person name="LaButti K."/>
            <person name="Hainaut M."/>
            <person name="Henrissat B."/>
            <person name="Grigoriev I.V."/>
            <person name="Spatafora J.W."/>
            <person name="Aime M.C."/>
        </authorList>
    </citation>
    <scope>NUCLEOTIDE SEQUENCE [LARGE SCALE GENOMIC DNA]</scope>
    <source>
        <strain evidence="2 3">MCA 4658</strain>
    </source>
</reference>
<dbReference type="AlphaFoldDB" id="A0A316VYG6"/>
<feature type="region of interest" description="Disordered" evidence="1">
    <location>
        <begin position="201"/>
        <end position="245"/>
    </location>
</feature>
<feature type="region of interest" description="Disordered" evidence="1">
    <location>
        <begin position="142"/>
        <end position="188"/>
    </location>
</feature>
<feature type="compositionally biased region" description="Low complexity" evidence="1">
    <location>
        <begin position="496"/>
        <end position="514"/>
    </location>
</feature>
<name>A0A316VYG6_9BASI</name>
<feature type="region of interest" description="Disordered" evidence="1">
    <location>
        <begin position="31"/>
        <end position="129"/>
    </location>
</feature>
<sequence length="875" mass="93787">MLIRNGCAATAFPPKLGSLSSPRPLSAIDMSSTCGDRVSEPSTISGAMPTVSEDAGSATETERTPTPHWRSKFEQSPVAHQRQASRITVQLHRRGQSDVGVTSKSQLAGDGDIQNRKHELPRGPTQSTDGECMEVLIMGSLQAAGPTHPSERTSRSRPRASTFSIPSFHPSVADPAPERELASEHRNRRRSKVLFQQKLVARHARSASRSETGEVVHTASSRPRRRTKKPLPLERPAVPARRASKSNVLDTAEVRLHKDQLQLEWEDHTLATAKLFIDCGYGTLSAPSNLHEAGMRWPSVAGQGAPACWSARSTGLATPMSRITSEFAEEVEAWSSSDEEGHSQDQRSRRQLEAFSTPLSSPRTAFDFSAVHQAQGRSRAALRKLPPSSSATLYERRPLPLPPVSGCDGSALIPHCTSDLLEVGKESSLLLHLGQRSTCQDLMSRAVDQAAAQNMLRVRSSSSVSSNYSESTCASSLMCIPGDEVTVAREGLSDWSSPASSLPSLYSPDASPSSFRGRDLPPVLTISPGDCADLNRTSLQRDFFAAPGKHRKTSDHNSGTAARHLTASREGESRLGPHTPVRAGSLHRPAPQSWNPSATLLGAWLSDSDDASKPRFIDPFSAGREPLKHEPMPVVPPKGSAMLRLHSTPVTGTGPAAGFGDSRSLAAFVADAEQSAARSQSTPDAAPTKTGSTFFRRFERAPRSAAPLRARASDASIDISRRHCDSVISNHPVSRSSSPYLQPSAAASQSRLGAKSFGRSSFSRLRTSGTAGLAALASVMDKNPGETRSAGRAPDDSGYITDSQNREPAAAKSSHSLLSVAGEPSSLRLGVSRSGSRLGLTNLGWSRDRKDSSRTCVDQDPTRSRTPSISRALWA</sequence>
<protein>
    <submittedName>
        <fullName evidence="2">Uncharacterized protein</fullName>
    </submittedName>
</protein>
<dbReference type="Proteomes" id="UP000245783">
    <property type="component" value="Unassembled WGS sequence"/>
</dbReference>
<dbReference type="EMBL" id="KZ819415">
    <property type="protein sequence ID" value="PWN40515.1"/>
    <property type="molecule type" value="Genomic_DNA"/>
</dbReference>
<organism evidence="2 3">
    <name type="scientific">Ceraceosorus guamensis</name>
    <dbReference type="NCBI Taxonomy" id="1522189"/>
    <lineage>
        <taxon>Eukaryota</taxon>
        <taxon>Fungi</taxon>
        <taxon>Dikarya</taxon>
        <taxon>Basidiomycota</taxon>
        <taxon>Ustilaginomycotina</taxon>
        <taxon>Exobasidiomycetes</taxon>
        <taxon>Ceraceosorales</taxon>
        <taxon>Ceraceosoraceae</taxon>
        <taxon>Ceraceosorus</taxon>
    </lineage>
</organism>
<feature type="region of interest" description="Disordered" evidence="1">
    <location>
        <begin position="331"/>
        <end position="358"/>
    </location>
</feature>
<feature type="compositionally biased region" description="Basic and acidic residues" evidence="1">
    <location>
        <begin position="176"/>
        <end position="185"/>
    </location>
</feature>
<evidence type="ECO:0000313" key="2">
    <source>
        <dbReference type="EMBL" id="PWN40515.1"/>
    </source>
</evidence>
<dbReference type="RefSeq" id="XP_025367675.1">
    <property type="nucleotide sequence ID" value="XM_025516359.1"/>
</dbReference>
<accession>A0A316VYG6</accession>
<feature type="region of interest" description="Disordered" evidence="1">
    <location>
        <begin position="546"/>
        <end position="594"/>
    </location>
</feature>
<feature type="region of interest" description="Disordered" evidence="1">
    <location>
        <begin position="496"/>
        <end position="519"/>
    </location>
</feature>
<keyword evidence="3" id="KW-1185">Reference proteome</keyword>